<evidence type="ECO:0000313" key="2">
    <source>
        <dbReference type="Proteomes" id="UP001218638"/>
    </source>
</evidence>
<dbReference type="AlphaFoldDB" id="A0AAE9ZX79"/>
<accession>A0AAE9ZX79</accession>
<organism evidence="1 2">
    <name type="scientific">Synoicihabitans lomoniglobus</name>
    <dbReference type="NCBI Taxonomy" id="2909285"/>
    <lineage>
        <taxon>Bacteria</taxon>
        <taxon>Pseudomonadati</taxon>
        <taxon>Verrucomicrobiota</taxon>
        <taxon>Opitutia</taxon>
        <taxon>Opitutales</taxon>
        <taxon>Opitutaceae</taxon>
        <taxon>Synoicihabitans</taxon>
    </lineage>
</organism>
<evidence type="ECO:0000313" key="1">
    <source>
        <dbReference type="EMBL" id="WED65141.1"/>
    </source>
</evidence>
<dbReference type="Pfam" id="PF12318">
    <property type="entry name" value="FAD-SLDH"/>
    <property type="match status" value="1"/>
</dbReference>
<dbReference type="Proteomes" id="UP001218638">
    <property type="component" value="Chromosome"/>
</dbReference>
<dbReference type="KEGG" id="slom:PXH66_22620"/>
<gene>
    <name evidence="1" type="ORF">PXH66_22620</name>
</gene>
<sequence length="192" mass="20779">MSPQRHDHQRHLLRFHLSSRTGAVTSAHLPSVMSTTALPLDTFVALSSALTGIAAEQLKPAIDPIGIAEQYLATLIENVDAATLAQLDDAFDADAPTDSAAAILADPTLGNLARSIIKLWLLGSWYDPATPDRAVNVVSAQAYKEGYVWRIMQSHPMGYSMFPYGYWNDQPPKFSDFITLAQPSTTGGASHV</sequence>
<proteinExistence type="predicted"/>
<name>A0AAE9ZX79_9BACT</name>
<reference evidence="1" key="1">
    <citation type="submission" date="2023-03" db="EMBL/GenBank/DDBJ databases">
        <title>Lomoglobus Profundus gen. nov., sp. nov., a novel member of the phylum Verrucomicrobia, isolated from deep-marine sediment of South China Sea.</title>
        <authorList>
            <person name="Ahmad T."/>
            <person name="Ishaq S.E."/>
            <person name="Wang F."/>
        </authorList>
    </citation>
    <scope>NUCLEOTIDE SEQUENCE</scope>
    <source>
        <strain evidence="1">LMO-M01</strain>
    </source>
</reference>
<keyword evidence="2" id="KW-1185">Reference proteome</keyword>
<dbReference type="InterPro" id="IPR024651">
    <property type="entry name" value="FAD-SLDH_ssu"/>
</dbReference>
<dbReference type="RefSeq" id="WP_330929527.1">
    <property type="nucleotide sequence ID" value="NZ_CP119075.1"/>
</dbReference>
<dbReference type="EMBL" id="CP119075">
    <property type="protein sequence ID" value="WED65141.1"/>
    <property type="molecule type" value="Genomic_DNA"/>
</dbReference>
<protein>
    <submittedName>
        <fullName evidence="1">Sugar dehydrogenase complex small subunit</fullName>
    </submittedName>
</protein>